<reference evidence="2 3" key="1">
    <citation type="submission" date="2020-07" db="EMBL/GenBank/DDBJ databases">
        <title>Sequencing the genomes of 1000 actinobacteria strains.</title>
        <authorList>
            <person name="Klenk H.-P."/>
        </authorList>
    </citation>
    <scope>NUCLEOTIDE SEQUENCE [LARGE SCALE GENOMIC DNA]</scope>
    <source>
        <strain evidence="2 3">DSM 22083</strain>
    </source>
</reference>
<dbReference type="RefSeq" id="WP_179756185.1">
    <property type="nucleotide sequence ID" value="NZ_JACCBU010000001.1"/>
</dbReference>
<protein>
    <submittedName>
        <fullName evidence="2">Uncharacterized protein (TIGR03083 family)</fullName>
    </submittedName>
</protein>
<dbReference type="NCBIfam" id="TIGR03083">
    <property type="entry name" value="maleylpyruvate isomerase family mycothiol-dependent enzyme"/>
    <property type="match status" value="1"/>
</dbReference>
<dbReference type="InterPro" id="IPR017517">
    <property type="entry name" value="Maleyloyr_isom"/>
</dbReference>
<accession>A0A7Y9ICC3</accession>
<name>A0A7Y9ICC3_9ACTN</name>
<evidence type="ECO:0000313" key="2">
    <source>
        <dbReference type="EMBL" id="NYE74110.1"/>
    </source>
</evidence>
<dbReference type="SUPFAM" id="SSF109854">
    <property type="entry name" value="DinB/YfiT-like putative metalloenzymes"/>
    <property type="match status" value="1"/>
</dbReference>
<proteinExistence type="predicted"/>
<evidence type="ECO:0000259" key="1">
    <source>
        <dbReference type="Pfam" id="PF11716"/>
    </source>
</evidence>
<organism evidence="2 3">
    <name type="scientific">Microlunatus parietis</name>
    <dbReference type="NCBI Taxonomy" id="682979"/>
    <lineage>
        <taxon>Bacteria</taxon>
        <taxon>Bacillati</taxon>
        <taxon>Actinomycetota</taxon>
        <taxon>Actinomycetes</taxon>
        <taxon>Propionibacteriales</taxon>
        <taxon>Propionibacteriaceae</taxon>
        <taxon>Microlunatus</taxon>
    </lineage>
</organism>
<sequence length="221" mass="23803">MDAVLEAFRAEGRALLGIVRELGADDLGRPTNCPPWNLAELIVHIADSIRVGEFRTAPAGTRPREAADYYCRPERGTAEYRDNNVRQAQRAAARLEAGVADVLADSLRDATAALADDDLGRIVEVPRVGPMRLGDWLATRVISLAAHGLDVALSLDRPPWTTPAAHAVMAPVFRSLLGQDCPAGLGWNEARVLAVATGRDRLTDVERDQLGPAAARFPLLS</sequence>
<dbReference type="Gene3D" id="1.20.120.450">
    <property type="entry name" value="dinb family like domain"/>
    <property type="match status" value="1"/>
</dbReference>
<comment type="caution">
    <text evidence="2">The sequence shown here is derived from an EMBL/GenBank/DDBJ whole genome shotgun (WGS) entry which is preliminary data.</text>
</comment>
<dbReference type="InterPro" id="IPR034660">
    <property type="entry name" value="DinB/YfiT-like"/>
</dbReference>
<gene>
    <name evidence="2" type="ORF">BKA15_005439</name>
</gene>
<dbReference type="Proteomes" id="UP000569914">
    <property type="component" value="Unassembled WGS sequence"/>
</dbReference>
<feature type="domain" description="Mycothiol-dependent maleylpyruvate isomerase metal-binding" evidence="1">
    <location>
        <begin position="8"/>
        <end position="152"/>
    </location>
</feature>
<dbReference type="GO" id="GO:0046872">
    <property type="term" value="F:metal ion binding"/>
    <property type="evidence" value="ECO:0007669"/>
    <property type="project" value="InterPro"/>
</dbReference>
<dbReference type="InterPro" id="IPR024344">
    <property type="entry name" value="MDMPI_metal-binding"/>
</dbReference>
<evidence type="ECO:0000313" key="3">
    <source>
        <dbReference type="Proteomes" id="UP000569914"/>
    </source>
</evidence>
<dbReference type="EMBL" id="JACCBU010000001">
    <property type="protein sequence ID" value="NYE74110.1"/>
    <property type="molecule type" value="Genomic_DNA"/>
</dbReference>
<dbReference type="AlphaFoldDB" id="A0A7Y9ICC3"/>
<dbReference type="Pfam" id="PF11716">
    <property type="entry name" value="MDMPI_N"/>
    <property type="match status" value="1"/>
</dbReference>
<keyword evidence="3" id="KW-1185">Reference proteome</keyword>